<accession>A8ZNM5</accession>
<keyword evidence="2" id="KW-0614">Plasmid</keyword>
<dbReference type="KEGG" id="amr:AM1_D0116"/>
<reference evidence="2 3" key="1">
    <citation type="journal article" date="2008" name="Proc. Natl. Acad. Sci. U.S.A.">
        <title>Niche adaptation and genome expansion in the chlorophyll d-producing cyanobacterium Acaryochloris marina.</title>
        <authorList>
            <person name="Swingley W.D."/>
            <person name="Chen M."/>
            <person name="Cheung P.C."/>
            <person name="Conrad A.L."/>
            <person name="Dejesa L.C."/>
            <person name="Hao J."/>
            <person name="Honchak B.M."/>
            <person name="Karbach L.E."/>
            <person name="Kurdoglu A."/>
            <person name="Lahiri S."/>
            <person name="Mastrian S.D."/>
            <person name="Miyashita H."/>
            <person name="Page L."/>
            <person name="Ramakrishna P."/>
            <person name="Satoh S."/>
            <person name="Sattley W.M."/>
            <person name="Shimada Y."/>
            <person name="Taylor H.L."/>
            <person name="Tomo T."/>
            <person name="Tsuchiya T."/>
            <person name="Wang Z.T."/>
            <person name="Raymond J."/>
            <person name="Mimuro M."/>
            <person name="Blankenship R.E."/>
            <person name="Touchman J.W."/>
        </authorList>
    </citation>
    <scope>NUCLEOTIDE SEQUENCE [LARGE SCALE GENOMIC DNA]</scope>
    <source>
        <strain evidence="3">MBIC 11017</strain>
        <plasmid evidence="3">Plasmid pREB4</plasmid>
    </source>
</reference>
<organism evidence="2 3">
    <name type="scientific">Acaryochloris marina (strain MBIC 11017)</name>
    <dbReference type="NCBI Taxonomy" id="329726"/>
    <lineage>
        <taxon>Bacteria</taxon>
        <taxon>Bacillati</taxon>
        <taxon>Cyanobacteriota</taxon>
        <taxon>Cyanophyceae</taxon>
        <taxon>Acaryochloridales</taxon>
        <taxon>Acaryochloridaceae</taxon>
        <taxon>Acaryochloris</taxon>
    </lineage>
</organism>
<evidence type="ECO:0000313" key="2">
    <source>
        <dbReference type="EMBL" id="ABW32611.1"/>
    </source>
</evidence>
<geneLocation type="plasmid" evidence="2 3">
    <name>pREB4</name>
</geneLocation>
<name>A8ZNM5_ACAM1</name>
<dbReference type="HOGENOM" id="CLU_2534872_0_0_3"/>
<gene>
    <name evidence="2" type="ordered locus">AM1_D0116</name>
</gene>
<keyword evidence="3" id="KW-1185">Reference proteome</keyword>
<proteinExistence type="predicted"/>
<protein>
    <submittedName>
        <fullName evidence="2">Uncharacterized protein</fullName>
    </submittedName>
</protein>
<evidence type="ECO:0000313" key="3">
    <source>
        <dbReference type="Proteomes" id="UP000000268"/>
    </source>
</evidence>
<evidence type="ECO:0000256" key="1">
    <source>
        <dbReference type="SAM" id="MobiDB-lite"/>
    </source>
</evidence>
<dbReference type="AlphaFoldDB" id="A8ZNM5"/>
<feature type="region of interest" description="Disordered" evidence="1">
    <location>
        <begin position="1"/>
        <end position="36"/>
    </location>
</feature>
<sequence>MNIGGKSHEQVSVLASASPGVLPRNAQETKRHPSQGVLNSLQTACSDDFQGQIREVEQELHHGQNHGFTPCCPTQVVLLGAGS</sequence>
<dbReference type="Proteomes" id="UP000000268">
    <property type="component" value="Plasmid pREB4"/>
</dbReference>
<dbReference type="EMBL" id="CP000841">
    <property type="protein sequence ID" value="ABW32611.1"/>
    <property type="molecule type" value="Genomic_DNA"/>
</dbReference>